<dbReference type="EMBL" id="AWSE01000116">
    <property type="protein sequence ID" value="ERH22960.1"/>
    <property type="molecule type" value="Genomic_DNA"/>
</dbReference>
<organism evidence="1 2">
    <name type="scientific">Actinomyces johnsonii F0542</name>
    <dbReference type="NCBI Taxonomy" id="1321818"/>
    <lineage>
        <taxon>Bacteria</taxon>
        <taxon>Bacillati</taxon>
        <taxon>Actinomycetota</taxon>
        <taxon>Actinomycetes</taxon>
        <taxon>Actinomycetales</taxon>
        <taxon>Actinomycetaceae</taxon>
        <taxon>Actinomyces</taxon>
    </lineage>
</organism>
<name>U1Q4Y6_9ACTO</name>
<sequence>MTLKNGVKAPWKKVYTPLLENRVRNTVLCPEGRVVSAEQQSDTGQVFLKSWRFPV</sequence>
<evidence type="ECO:0000313" key="1">
    <source>
        <dbReference type="EMBL" id="ERH22960.1"/>
    </source>
</evidence>
<dbReference type="Proteomes" id="UP000016536">
    <property type="component" value="Unassembled WGS sequence"/>
</dbReference>
<gene>
    <name evidence="1" type="ORF">HMPREF1979_02039</name>
</gene>
<proteinExistence type="predicted"/>
<reference evidence="1 2" key="1">
    <citation type="submission" date="2013-08" db="EMBL/GenBank/DDBJ databases">
        <authorList>
            <person name="Weinstock G."/>
            <person name="Sodergren E."/>
            <person name="Wylie T."/>
            <person name="Fulton L."/>
            <person name="Fulton R."/>
            <person name="Fronick C."/>
            <person name="O'Laughlin M."/>
            <person name="Godfrey J."/>
            <person name="Miner T."/>
            <person name="Herter B."/>
            <person name="Appelbaum E."/>
            <person name="Cordes M."/>
            <person name="Lek S."/>
            <person name="Wollam A."/>
            <person name="Pepin K.H."/>
            <person name="Palsikar V.B."/>
            <person name="Mitreva M."/>
            <person name="Wilson R.K."/>
        </authorList>
    </citation>
    <scope>NUCLEOTIDE SEQUENCE [LARGE SCALE GENOMIC DNA]</scope>
    <source>
        <strain evidence="1 2">F0542</strain>
    </source>
</reference>
<protein>
    <submittedName>
        <fullName evidence="1">Uncharacterized protein</fullName>
    </submittedName>
</protein>
<accession>U1Q4Y6</accession>
<evidence type="ECO:0000313" key="2">
    <source>
        <dbReference type="Proteomes" id="UP000016536"/>
    </source>
</evidence>
<dbReference type="AlphaFoldDB" id="U1Q4Y6"/>
<comment type="caution">
    <text evidence="1">The sequence shown here is derived from an EMBL/GenBank/DDBJ whole genome shotgun (WGS) entry which is preliminary data.</text>
</comment>
<dbReference type="HOGENOM" id="CLU_3021469_0_0_11"/>
<keyword evidence="2" id="KW-1185">Reference proteome</keyword>